<sequence>MKDLSVEEKNQYIKRRTYECLHSRHYVSKKVVDLETQRNRESHQIDCPWRVNV</sequence>
<protein>
    <submittedName>
        <fullName evidence="1">Uncharacterized protein</fullName>
    </submittedName>
</protein>
<organism evidence="1 2">
    <name type="scientific">Rhizophagus irregularis</name>
    <dbReference type="NCBI Taxonomy" id="588596"/>
    <lineage>
        <taxon>Eukaryota</taxon>
        <taxon>Fungi</taxon>
        <taxon>Fungi incertae sedis</taxon>
        <taxon>Mucoromycota</taxon>
        <taxon>Glomeromycotina</taxon>
        <taxon>Glomeromycetes</taxon>
        <taxon>Glomerales</taxon>
        <taxon>Glomeraceae</taxon>
        <taxon>Rhizophagus</taxon>
    </lineage>
</organism>
<feature type="non-terminal residue" evidence="1">
    <location>
        <position position="53"/>
    </location>
</feature>
<name>A0A2I1GX18_9GLOM</name>
<accession>A0A2I1GX18</accession>
<evidence type="ECO:0000313" key="1">
    <source>
        <dbReference type="EMBL" id="PKY51181.1"/>
    </source>
</evidence>
<dbReference type="AlphaFoldDB" id="A0A2I1GX18"/>
<dbReference type="EMBL" id="LLXI01000978">
    <property type="protein sequence ID" value="PKY51181.1"/>
    <property type="molecule type" value="Genomic_DNA"/>
</dbReference>
<gene>
    <name evidence="1" type="ORF">RhiirA4_407200</name>
</gene>
<proteinExistence type="predicted"/>
<dbReference type="Proteomes" id="UP000234323">
    <property type="component" value="Unassembled WGS sequence"/>
</dbReference>
<keyword evidence="2" id="KW-1185">Reference proteome</keyword>
<comment type="caution">
    <text evidence="1">The sequence shown here is derived from an EMBL/GenBank/DDBJ whole genome shotgun (WGS) entry which is preliminary data.</text>
</comment>
<reference evidence="1 2" key="1">
    <citation type="submission" date="2015-10" db="EMBL/GenBank/DDBJ databases">
        <title>Genome analyses suggest a sexual origin of heterokaryosis in a supposedly ancient asexual fungus.</title>
        <authorList>
            <person name="Ropars J."/>
            <person name="Sedzielewska K."/>
            <person name="Noel J."/>
            <person name="Charron P."/>
            <person name="Farinelli L."/>
            <person name="Marton T."/>
            <person name="Kruger M."/>
            <person name="Pelin A."/>
            <person name="Brachmann A."/>
            <person name="Corradi N."/>
        </authorList>
    </citation>
    <scope>NUCLEOTIDE SEQUENCE [LARGE SCALE GENOMIC DNA]</scope>
    <source>
        <strain evidence="1 2">A4</strain>
    </source>
</reference>
<evidence type="ECO:0000313" key="2">
    <source>
        <dbReference type="Proteomes" id="UP000234323"/>
    </source>
</evidence>